<evidence type="ECO:0000313" key="2">
    <source>
        <dbReference type="Proteomes" id="UP000567885"/>
    </source>
</evidence>
<sequence length="95" mass="10293">MTEPRGKKELHLELGNQSEWLGWVWLGFRSSAAKRGACFSTSDLQLGSAWVGEPAVAMMEDDVAGAVENGTGLDKLKKWVAEGLLFCPADAGRRV</sequence>
<dbReference type="EMBL" id="JAAGWQ010000168">
    <property type="protein sequence ID" value="KAF5662166.1"/>
    <property type="molecule type" value="Genomic_DNA"/>
</dbReference>
<keyword evidence="2" id="KW-1185">Reference proteome</keyword>
<organism evidence="1 2">
    <name type="scientific">Fusarium heterosporum</name>
    <dbReference type="NCBI Taxonomy" id="42747"/>
    <lineage>
        <taxon>Eukaryota</taxon>
        <taxon>Fungi</taxon>
        <taxon>Dikarya</taxon>
        <taxon>Ascomycota</taxon>
        <taxon>Pezizomycotina</taxon>
        <taxon>Sordariomycetes</taxon>
        <taxon>Hypocreomycetidae</taxon>
        <taxon>Hypocreales</taxon>
        <taxon>Nectriaceae</taxon>
        <taxon>Fusarium</taxon>
        <taxon>Fusarium heterosporum species complex</taxon>
    </lineage>
</organism>
<name>A0A8H5T3F8_FUSHE</name>
<comment type="caution">
    <text evidence="1">The sequence shown here is derived from an EMBL/GenBank/DDBJ whole genome shotgun (WGS) entry which is preliminary data.</text>
</comment>
<accession>A0A8H5T3F8</accession>
<gene>
    <name evidence="1" type="ORF">FHETE_8056</name>
</gene>
<dbReference type="AlphaFoldDB" id="A0A8H5T3F8"/>
<evidence type="ECO:0000313" key="1">
    <source>
        <dbReference type="EMBL" id="KAF5662166.1"/>
    </source>
</evidence>
<proteinExistence type="predicted"/>
<dbReference type="Proteomes" id="UP000567885">
    <property type="component" value="Unassembled WGS sequence"/>
</dbReference>
<protein>
    <submittedName>
        <fullName evidence="1">Uncharacterized protein</fullName>
    </submittedName>
</protein>
<reference evidence="1 2" key="1">
    <citation type="submission" date="2020-05" db="EMBL/GenBank/DDBJ databases">
        <title>Identification and distribution of gene clusters putatively required for synthesis of sphingolipid metabolism inhibitors in phylogenetically diverse species of the filamentous fungus Fusarium.</title>
        <authorList>
            <person name="Kim H.-S."/>
            <person name="Busman M."/>
            <person name="Brown D.W."/>
            <person name="Divon H."/>
            <person name="Uhlig S."/>
            <person name="Proctor R.H."/>
        </authorList>
    </citation>
    <scope>NUCLEOTIDE SEQUENCE [LARGE SCALE GENOMIC DNA]</scope>
    <source>
        <strain evidence="1 2">NRRL 20693</strain>
    </source>
</reference>